<reference evidence="2 3" key="2">
    <citation type="submission" date="2023-12" db="EMBL/GenBank/DDBJ databases">
        <title>Description of an unclassified Opitutus bacterium of Verrucomicrobiota.</title>
        <authorList>
            <person name="Zhang D.-F."/>
        </authorList>
    </citation>
    <scope>NUCLEOTIDE SEQUENCE [LARGE SCALE GENOMIC DNA]</scope>
    <source>
        <strain evidence="2 3">WL0086</strain>
    </source>
</reference>
<proteinExistence type="predicted"/>
<keyword evidence="3" id="KW-1185">Reference proteome</keyword>
<evidence type="ECO:0000256" key="1">
    <source>
        <dbReference type="SAM" id="SignalP"/>
    </source>
</evidence>
<sequence>MLLRRRRSHHSMGRRRRLVAGLMALNAATVAWAADAPEPQLGESLGLRPVAPLVAVAREEGMALNGAVFRTVLTASDHEAEVAVKGSCTLVVETRGKRRLAQWLVEVAALDEDGEGFESSTDQEARLFTSTGREHTFAMTKQPVRLTAFGPVPLAERKLAKLTRDDIPRATVERAVTADFLRLGFAGFTRGWIGMLERGVETAPGLGLRLREPYPEKVTQAVAKIAAEAGWTEVDDRAYAATLPALLEFVGVIMKTPAMAEILAEVVDVPWWSVVKRGGKLPPINIRYRFERIRRVATQTASADARQPQDVYVLPVVLLLDGKPALEVDLFVRRPVGGLALVAGVIGLEARDPRDAQSRVLMRVIGVSDD</sequence>
<name>A0ABZ1C810_9BACT</name>
<evidence type="ECO:0000313" key="3">
    <source>
        <dbReference type="Proteomes" id="UP000738431"/>
    </source>
</evidence>
<keyword evidence="1" id="KW-0732">Signal</keyword>
<feature type="signal peptide" evidence="1">
    <location>
        <begin position="1"/>
        <end position="33"/>
    </location>
</feature>
<dbReference type="Proteomes" id="UP000738431">
    <property type="component" value="Chromosome"/>
</dbReference>
<protein>
    <submittedName>
        <fullName evidence="2">Uncharacterized protein</fullName>
    </submittedName>
</protein>
<gene>
    <name evidence="2" type="ORF">K1X11_022165</name>
</gene>
<feature type="chain" id="PRO_5046606173" evidence="1">
    <location>
        <begin position="34"/>
        <end position="370"/>
    </location>
</feature>
<accession>A0ABZ1C810</accession>
<organism evidence="2 3">
    <name type="scientific">Actomonas aquatica</name>
    <dbReference type="NCBI Taxonomy" id="2866162"/>
    <lineage>
        <taxon>Bacteria</taxon>
        <taxon>Pseudomonadati</taxon>
        <taxon>Verrucomicrobiota</taxon>
        <taxon>Opitutia</taxon>
        <taxon>Opitutales</taxon>
        <taxon>Opitutaceae</taxon>
        <taxon>Actomonas</taxon>
    </lineage>
</organism>
<evidence type="ECO:0000313" key="2">
    <source>
        <dbReference type="EMBL" id="WRQ87530.1"/>
    </source>
</evidence>
<reference evidence="2 3" key="1">
    <citation type="submission" date="2021-08" db="EMBL/GenBank/DDBJ databases">
        <authorList>
            <person name="Zhang D."/>
            <person name="Zhang A."/>
            <person name="Wang L."/>
        </authorList>
    </citation>
    <scope>NUCLEOTIDE SEQUENCE [LARGE SCALE GENOMIC DNA]</scope>
    <source>
        <strain evidence="2 3">WL0086</strain>
    </source>
</reference>
<dbReference type="EMBL" id="CP139781">
    <property type="protein sequence ID" value="WRQ87530.1"/>
    <property type="molecule type" value="Genomic_DNA"/>
</dbReference>
<dbReference type="RefSeq" id="WP_221030308.1">
    <property type="nucleotide sequence ID" value="NZ_CP139781.1"/>
</dbReference>